<keyword evidence="5" id="KW-0325">Glycoprotein</keyword>
<dbReference type="SUPFAM" id="SSF53474">
    <property type="entry name" value="alpha/beta-Hydrolases"/>
    <property type="match status" value="1"/>
</dbReference>
<name>A0AAV5I4C9_9ROSI</name>
<gene>
    <name evidence="6" type="ORF">SLEP1_g7494</name>
</gene>
<dbReference type="Gene3D" id="3.40.50.1820">
    <property type="entry name" value="alpha/beta hydrolase"/>
    <property type="match status" value="1"/>
</dbReference>
<accession>A0AAV5I4C9</accession>
<dbReference type="Gene3D" id="1.20.120.980">
    <property type="entry name" value="Serine carboxypeptidase S28, SKS domain"/>
    <property type="match status" value="1"/>
</dbReference>
<proteinExistence type="inferred from homology"/>
<dbReference type="InterPro" id="IPR029058">
    <property type="entry name" value="AB_hydrolase_fold"/>
</dbReference>
<evidence type="ECO:0000313" key="7">
    <source>
        <dbReference type="Proteomes" id="UP001054252"/>
    </source>
</evidence>
<evidence type="ECO:0000256" key="2">
    <source>
        <dbReference type="ARBA" id="ARBA00022670"/>
    </source>
</evidence>
<dbReference type="GO" id="GO:0070008">
    <property type="term" value="F:serine-type exopeptidase activity"/>
    <property type="evidence" value="ECO:0007669"/>
    <property type="project" value="InterPro"/>
</dbReference>
<evidence type="ECO:0000313" key="6">
    <source>
        <dbReference type="EMBL" id="GKU93945.1"/>
    </source>
</evidence>
<keyword evidence="7" id="KW-1185">Reference proteome</keyword>
<dbReference type="PANTHER" id="PTHR11010">
    <property type="entry name" value="PROTEASE S28 PRO-X CARBOXYPEPTIDASE-RELATED"/>
    <property type="match status" value="1"/>
</dbReference>
<dbReference type="Pfam" id="PF05577">
    <property type="entry name" value="Peptidase_S28"/>
    <property type="match status" value="1"/>
</dbReference>
<organism evidence="6 7">
    <name type="scientific">Rubroshorea leprosula</name>
    <dbReference type="NCBI Taxonomy" id="152421"/>
    <lineage>
        <taxon>Eukaryota</taxon>
        <taxon>Viridiplantae</taxon>
        <taxon>Streptophyta</taxon>
        <taxon>Embryophyta</taxon>
        <taxon>Tracheophyta</taxon>
        <taxon>Spermatophyta</taxon>
        <taxon>Magnoliopsida</taxon>
        <taxon>eudicotyledons</taxon>
        <taxon>Gunneridae</taxon>
        <taxon>Pentapetalae</taxon>
        <taxon>rosids</taxon>
        <taxon>malvids</taxon>
        <taxon>Malvales</taxon>
        <taxon>Dipterocarpaceae</taxon>
        <taxon>Rubroshorea</taxon>
    </lineage>
</organism>
<dbReference type="EMBL" id="BPVZ01000007">
    <property type="protein sequence ID" value="GKU93945.1"/>
    <property type="molecule type" value="Genomic_DNA"/>
</dbReference>
<evidence type="ECO:0000256" key="4">
    <source>
        <dbReference type="ARBA" id="ARBA00022801"/>
    </source>
</evidence>
<dbReference type="GO" id="GO:0008239">
    <property type="term" value="F:dipeptidyl-peptidase activity"/>
    <property type="evidence" value="ECO:0007669"/>
    <property type="project" value="TreeGrafter"/>
</dbReference>
<dbReference type="AlphaFoldDB" id="A0AAV5I4C9"/>
<evidence type="ECO:0000256" key="5">
    <source>
        <dbReference type="ARBA" id="ARBA00023180"/>
    </source>
</evidence>
<evidence type="ECO:0000256" key="3">
    <source>
        <dbReference type="ARBA" id="ARBA00022729"/>
    </source>
</evidence>
<dbReference type="FunFam" id="1.20.120.980:FF:000006">
    <property type="entry name" value="Serine carboxypeptidase S28 family protein"/>
    <property type="match status" value="1"/>
</dbReference>
<keyword evidence="2" id="KW-0645">Protease</keyword>
<reference evidence="6 7" key="1">
    <citation type="journal article" date="2021" name="Commun. Biol.">
        <title>The genome of Shorea leprosula (Dipterocarpaceae) highlights the ecological relevance of drought in aseasonal tropical rainforests.</title>
        <authorList>
            <person name="Ng K.K.S."/>
            <person name="Kobayashi M.J."/>
            <person name="Fawcett J.A."/>
            <person name="Hatakeyama M."/>
            <person name="Paape T."/>
            <person name="Ng C.H."/>
            <person name="Ang C.C."/>
            <person name="Tnah L.H."/>
            <person name="Lee C.T."/>
            <person name="Nishiyama T."/>
            <person name="Sese J."/>
            <person name="O'Brien M.J."/>
            <person name="Copetti D."/>
            <person name="Mohd Noor M.I."/>
            <person name="Ong R.C."/>
            <person name="Putra M."/>
            <person name="Sireger I.Z."/>
            <person name="Indrioko S."/>
            <person name="Kosugi Y."/>
            <person name="Izuno A."/>
            <person name="Isagi Y."/>
            <person name="Lee S.L."/>
            <person name="Shimizu K.K."/>
        </authorList>
    </citation>
    <scope>NUCLEOTIDE SEQUENCE [LARGE SCALE GENOMIC DNA]</scope>
    <source>
        <strain evidence="6">214</strain>
    </source>
</reference>
<keyword evidence="3" id="KW-0732">Signal</keyword>
<dbReference type="GO" id="GO:0006508">
    <property type="term" value="P:proteolysis"/>
    <property type="evidence" value="ECO:0007669"/>
    <property type="project" value="UniProtKB-KW"/>
</dbReference>
<sequence length="484" mass="54493">MFPVSAKGFKNPRIGAFSRTATHHEPKIFNPATASQDFQFFFYCQRLDHFNYKPESYSTFQQRYVINSKYWGGVNSSAPIFAFLGEETDLDYDLSIIGFLTDNASRFKALLVYIEHRFYGKSIPFGYSSEEAMKNASIRGFFNSAQAIADYAAILIHVKKTLLAKDSPIIVIGGSYGGMLAAWFRLKYPHIALGALASSAPILYFDDIAPQAGYYSIVTKDFKETSESCYETIRKSWSEIDEVASKPDGLSILSQKFKTCSKLKRSFDLKDYLDSMYAEAAQYNEPPIYPLTILCRAIDGAAEGADILGQLFTGVVAYMGNKSCYDMDQYNDPTDRWRWQMCSELVIPIGHEKNDSMFQPAPFNLSSFTKECKSLFGVQPQPHWITTYYGCHDIKLTLHRFASNIIFSNGLRDPHSSGGVLENISDSVVAISTVNGSHCLDILPAKTSDPEWLTLQRKNEVETIEGWISNYYSDLEEFSGQTQA</sequence>
<dbReference type="PANTHER" id="PTHR11010:SF110">
    <property type="entry name" value="PROLYLCARBOXYPEPTIDASE-LIKE PROTEIN-RELATED"/>
    <property type="match status" value="1"/>
</dbReference>
<comment type="similarity">
    <text evidence="1">Belongs to the peptidase S28 family.</text>
</comment>
<evidence type="ECO:0000256" key="1">
    <source>
        <dbReference type="ARBA" id="ARBA00011079"/>
    </source>
</evidence>
<comment type="caution">
    <text evidence="6">The sequence shown here is derived from an EMBL/GenBank/DDBJ whole genome shotgun (WGS) entry which is preliminary data.</text>
</comment>
<evidence type="ECO:0008006" key="8">
    <source>
        <dbReference type="Google" id="ProtNLM"/>
    </source>
</evidence>
<protein>
    <recommendedName>
        <fullName evidence="8">Lysosomal Pro-X carboxypeptidase</fullName>
    </recommendedName>
</protein>
<dbReference type="InterPro" id="IPR042269">
    <property type="entry name" value="Ser_carbopepase_S28_SKS"/>
</dbReference>
<keyword evidence="4" id="KW-0378">Hydrolase</keyword>
<dbReference type="Proteomes" id="UP001054252">
    <property type="component" value="Unassembled WGS sequence"/>
</dbReference>
<dbReference type="InterPro" id="IPR008758">
    <property type="entry name" value="Peptidase_S28"/>
</dbReference>